<organism evidence="5 6">
    <name type="scientific">Neoaquamicrobium microcysteis</name>
    <dbReference type="NCBI Taxonomy" id="2682781"/>
    <lineage>
        <taxon>Bacteria</taxon>
        <taxon>Pseudomonadati</taxon>
        <taxon>Pseudomonadota</taxon>
        <taxon>Alphaproteobacteria</taxon>
        <taxon>Hyphomicrobiales</taxon>
        <taxon>Phyllobacteriaceae</taxon>
        <taxon>Neoaquamicrobium</taxon>
    </lineage>
</organism>
<dbReference type="InterPro" id="IPR050266">
    <property type="entry name" value="AB_hydrolase_sf"/>
</dbReference>
<feature type="domain" description="Serine aminopeptidase S33" evidence="4">
    <location>
        <begin position="24"/>
        <end position="217"/>
    </location>
</feature>
<dbReference type="PIRSF" id="PIRSF017388">
    <property type="entry name" value="Esterase_lipase"/>
    <property type="match status" value="1"/>
</dbReference>
<dbReference type="InterPro" id="IPR029058">
    <property type="entry name" value="AB_hydrolase_fold"/>
</dbReference>
<dbReference type="PANTHER" id="PTHR43798">
    <property type="entry name" value="MONOACYLGLYCEROL LIPASE"/>
    <property type="match status" value="1"/>
</dbReference>
<feature type="active site" description="Charge relay system" evidence="2">
    <location>
        <position position="229"/>
    </location>
</feature>
<dbReference type="EMBL" id="VSZS01000059">
    <property type="protein sequence ID" value="TYR33528.1"/>
    <property type="molecule type" value="Genomic_DNA"/>
</dbReference>
<comment type="caution">
    <text evidence="5">The sequence shown here is derived from an EMBL/GenBank/DDBJ whole genome shotgun (WGS) entry which is preliminary data.</text>
</comment>
<dbReference type="SUPFAM" id="SSF53474">
    <property type="entry name" value="alpha/beta-Hydrolases"/>
    <property type="match status" value="1"/>
</dbReference>
<evidence type="ECO:0000259" key="4">
    <source>
        <dbReference type="Pfam" id="PF12146"/>
    </source>
</evidence>
<dbReference type="PROSITE" id="PS51257">
    <property type="entry name" value="PROKAR_LIPOPROTEIN"/>
    <property type="match status" value="1"/>
</dbReference>
<dbReference type="RefSeq" id="WP_148914202.1">
    <property type="nucleotide sequence ID" value="NZ_VSZS01000059.1"/>
</dbReference>
<keyword evidence="1 5" id="KW-0378">Hydrolase</keyword>
<feature type="active site" description="Nucleophile" evidence="2">
    <location>
        <position position="97"/>
    </location>
</feature>
<dbReference type="InterPro" id="IPR012354">
    <property type="entry name" value="Esterase_lipase"/>
</dbReference>
<dbReference type="InterPro" id="IPR022742">
    <property type="entry name" value="Hydrolase_4"/>
</dbReference>
<reference evidence="5 6" key="2">
    <citation type="submission" date="2019-09" db="EMBL/GenBank/DDBJ databases">
        <title>Mesorhizobium sp. MaA-C15 isolated from Microcystis aeruginosa.</title>
        <authorList>
            <person name="Jeong S.E."/>
            <person name="Jin H.M."/>
            <person name="Jeon C.O."/>
        </authorList>
    </citation>
    <scope>NUCLEOTIDE SEQUENCE [LARGE SCALE GENOMIC DNA]</scope>
    <source>
        <strain evidence="5 6">MaA-C15</strain>
    </source>
</reference>
<reference evidence="5 6" key="1">
    <citation type="submission" date="2019-08" db="EMBL/GenBank/DDBJ databases">
        <authorList>
            <person name="Seo Y.L."/>
        </authorList>
    </citation>
    <scope>NUCLEOTIDE SEQUENCE [LARGE SCALE GENOMIC DNA]</scope>
    <source>
        <strain evidence="5 6">MaA-C15</strain>
    </source>
</reference>
<keyword evidence="6" id="KW-1185">Reference proteome</keyword>
<protein>
    <submittedName>
        <fullName evidence="5">Alpha/beta fold hydrolase</fullName>
    </submittedName>
</protein>
<dbReference type="OrthoDB" id="7375358at2"/>
<name>A0A5D4GYP3_9HYPH</name>
<dbReference type="PANTHER" id="PTHR43798:SF31">
    <property type="entry name" value="AB HYDROLASE SUPERFAMILY PROTEIN YCLE"/>
    <property type="match status" value="1"/>
</dbReference>
<evidence type="ECO:0000256" key="2">
    <source>
        <dbReference type="PIRSR" id="PIRSR017388-1"/>
    </source>
</evidence>
<evidence type="ECO:0000256" key="1">
    <source>
        <dbReference type="ARBA" id="ARBA00022801"/>
    </source>
</evidence>
<feature type="binding site" evidence="3">
    <location>
        <position position="29"/>
    </location>
    <ligand>
        <name>substrate</name>
    </ligand>
</feature>
<proteinExistence type="predicted"/>
<sequence length="253" mass="26899">MNARFEVLAGAEPFSAKGDGRGALVLHGFTGCPQSMRPLAEAFAKAGFTVELPRLPGHGTAVEDMVNYRWSDWTEAADAAWHELADRTDSVVVAGLSMGGSLTLWLASRYPQIRGIVLVNPAAEADDFTAFVEGAKAVLAAGEHYLPAVAGDVADPNSKELGYDRSPAAGLISLVEGIAELKAGLPDIRIPALLLHSPQDHVIPPGSAELLRKTLGGPVDHVELERSFHVATIDYDRDEINRRAVAFAENVSA</sequence>
<evidence type="ECO:0000313" key="5">
    <source>
        <dbReference type="EMBL" id="TYR33528.1"/>
    </source>
</evidence>
<dbReference type="Gene3D" id="3.40.50.1820">
    <property type="entry name" value="alpha/beta hydrolase"/>
    <property type="match status" value="1"/>
</dbReference>
<dbReference type="GO" id="GO:0016020">
    <property type="term" value="C:membrane"/>
    <property type="evidence" value="ECO:0007669"/>
    <property type="project" value="TreeGrafter"/>
</dbReference>
<accession>A0A5D4GYP3</accession>
<dbReference type="GO" id="GO:0052689">
    <property type="term" value="F:carboxylic ester hydrolase activity"/>
    <property type="evidence" value="ECO:0007669"/>
    <property type="project" value="InterPro"/>
</dbReference>
<dbReference type="Pfam" id="PF12146">
    <property type="entry name" value="Hydrolase_4"/>
    <property type="match status" value="1"/>
</dbReference>
<evidence type="ECO:0000256" key="3">
    <source>
        <dbReference type="PIRSR" id="PIRSR017388-2"/>
    </source>
</evidence>
<dbReference type="AlphaFoldDB" id="A0A5D4GYP3"/>
<dbReference type="Proteomes" id="UP000323258">
    <property type="component" value="Unassembled WGS sequence"/>
</dbReference>
<evidence type="ECO:0000313" key="6">
    <source>
        <dbReference type="Proteomes" id="UP000323258"/>
    </source>
</evidence>
<feature type="active site" description="Charge relay system" evidence="2">
    <location>
        <position position="200"/>
    </location>
</feature>
<feature type="binding site" evidence="3">
    <location>
        <position position="98"/>
    </location>
    <ligand>
        <name>substrate</name>
    </ligand>
</feature>
<gene>
    <name evidence="5" type="ORF">FY036_08130</name>
</gene>